<reference evidence="2 3" key="1">
    <citation type="journal article" date="2012" name="Genome Biol.">
        <title>The genome of the polar eukaryotic microalga coccomyxa subellipsoidea reveals traits of cold adaptation.</title>
        <authorList>
            <person name="Blanc G."/>
            <person name="Agarkova I."/>
            <person name="Grimwood J."/>
            <person name="Kuo A."/>
            <person name="Brueggeman A."/>
            <person name="Dunigan D."/>
            <person name="Gurnon J."/>
            <person name="Ladunga I."/>
            <person name="Lindquist E."/>
            <person name="Lucas S."/>
            <person name="Pangilinan J."/>
            <person name="Proschold T."/>
            <person name="Salamov A."/>
            <person name="Schmutz J."/>
            <person name="Weeks D."/>
            <person name="Yamada T."/>
            <person name="Claverie J.M."/>
            <person name="Grigoriev I."/>
            <person name="Van Etten J."/>
            <person name="Lomsadze A."/>
            <person name="Borodovsky M."/>
        </authorList>
    </citation>
    <scope>NUCLEOTIDE SEQUENCE [LARGE SCALE GENOMIC DNA]</scope>
    <source>
        <strain evidence="2 3">C-169</strain>
    </source>
</reference>
<dbReference type="AlphaFoldDB" id="I0Z9C5"/>
<feature type="compositionally biased region" description="Low complexity" evidence="1">
    <location>
        <begin position="438"/>
        <end position="450"/>
    </location>
</feature>
<feature type="region of interest" description="Disordered" evidence="1">
    <location>
        <begin position="404"/>
        <end position="452"/>
    </location>
</feature>
<feature type="region of interest" description="Disordered" evidence="1">
    <location>
        <begin position="711"/>
        <end position="735"/>
    </location>
</feature>
<dbReference type="GeneID" id="17045259"/>
<organism evidence="2 3">
    <name type="scientific">Coccomyxa subellipsoidea (strain C-169)</name>
    <name type="common">Green microalga</name>
    <dbReference type="NCBI Taxonomy" id="574566"/>
    <lineage>
        <taxon>Eukaryota</taxon>
        <taxon>Viridiplantae</taxon>
        <taxon>Chlorophyta</taxon>
        <taxon>core chlorophytes</taxon>
        <taxon>Trebouxiophyceae</taxon>
        <taxon>Trebouxiophyceae incertae sedis</taxon>
        <taxon>Coccomyxaceae</taxon>
        <taxon>Coccomyxa</taxon>
        <taxon>Coccomyxa subellipsoidea</taxon>
    </lineage>
</organism>
<accession>I0Z9C5</accession>
<keyword evidence="3" id="KW-1185">Reference proteome</keyword>
<feature type="compositionally biased region" description="Polar residues" evidence="1">
    <location>
        <begin position="418"/>
        <end position="434"/>
    </location>
</feature>
<comment type="caution">
    <text evidence="2">The sequence shown here is derived from an EMBL/GenBank/DDBJ whole genome shotgun (WGS) entry which is preliminary data.</text>
</comment>
<evidence type="ECO:0000313" key="3">
    <source>
        <dbReference type="Proteomes" id="UP000007264"/>
    </source>
</evidence>
<dbReference type="Proteomes" id="UP000007264">
    <property type="component" value="Unassembled WGS sequence"/>
</dbReference>
<dbReference type="RefSeq" id="XP_005651788.1">
    <property type="nucleotide sequence ID" value="XM_005651731.1"/>
</dbReference>
<gene>
    <name evidence="2" type="ORF">COCSUDRAFT_55263</name>
</gene>
<dbReference type="KEGG" id="csl:COCSUDRAFT_55263"/>
<sequence length="811" mass="87944">MSSGKEADLQQQISDLRTKLAGAIGDIVQSLMDQFGARFHSVHSDPVPGAQRQPGATLEGSAGLPEFMTLEGRDATLKQFIYWVSDVKTAKLEREYGLDSTTASALRLLYAALTPLNPSAARLNYEQYLADMDDNVRQQLMVLHVLDFVRQASSLPKEVPLLIVPMIDEGNAAEGTIQPRSNPEITWLLEFISEIIEEMNKREEGVPAALVLPLTASTHYTTVNMTRLGQFSLTGQSLAVQLVMPVLSTTQRISVVQTLAARVAAFNERPEPEALSEPMKDALDMVGGSPRLVSFLMETIGGLDWKKGFDQVVAGVTAADVPQILIKVRNRAHQEVFWSRFLGEGDPASKKALLRMVVAHMLTDTPLRREHRLMGPSLAGPTVGDMEATGLVHCEVQGVDLLSKSTSNQRRAGMSVESAPSGNSSRASAPTSLPSKAPSGTSSEPSTPGGMLSLAEMTKTVSRGATGITVEVEPSKADSPSKAALLDDDVSCASPSSSPGSEIVRLSASPIAVQYMMRELNLMQDKELSVFSLLADRESAMDKEVVDAQMLAIKLEAHAVKGAATVSLQELFTGLKVPAEHATKRFLLPRGHLTVAQDGQRQAHRLSLPQIREKVESCRKAIVQSRDSTAAKDWQDNIVIGFIGVGNYANDSMVVLVDEQGSAWTVVMQSKQTTAATPVTVKTILCNLEADLQAIFQLPVLTPEWASWHRSGRDTPLPTGPCQQLSGSVGPPHPDAASEQLLPAERLLYIFVSDGSFSDKQDKISSNVLAARHPWLKWAILVAYKDVQAFYTRIGAFKRETMRRAVISKLA</sequence>
<evidence type="ECO:0000256" key="1">
    <source>
        <dbReference type="SAM" id="MobiDB-lite"/>
    </source>
</evidence>
<protein>
    <submittedName>
        <fullName evidence="2">Uncharacterized protein</fullName>
    </submittedName>
</protein>
<dbReference type="OrthoDB" id="10674159at2759"/>
<dbReference type="EMBL" id="AGSI01000001">
    <property type="protein sequence ID" value="EIE27244.1"/>
    <property type="molecule type" value="Genomic_DNA"/>
</dbReference>
<dbReference type="STRING" id="574566.I0Z9C5"/>
<evidence type="ECO:0000313" key="2">
    <source>
        <dbReference type="EMBL" id="EIE27244.1"/>
    </source>
</evidence>
<name>I0Z9C5_COCSC</name>
<proteinExistence type="predicted"/>